<name>A0A1G2FUG8_9BACT</name>
<dbReference type="AlphaFoldDB" id="A0A1G2FUG8"/>
<evidence type="ECO:0000313" key="1">
    <source>
        <dbReference type="EMBL" id="OGZ41736.1"/>
    </source>
</evidence>
<protein>
    <submittedName>
        <fullName evidence="1">Uncharacterized protein</fullName>
    </submittedName>
</protein>
<gene>
    <name evidence="1" type="ORF">A2W41_00970</name>
</gene>
<accession>A0A1G2FUG8</accession>
<organism evidence="1 2">
    <name type="scientific">Candidatus Ryanbacteria bacterium RIFCSPHIGHO2_01_45_13</name>
    <dbReference type="NCBI Taxonomy" id="1802112"/>
    <lineage>
        <taxon>Bacteria</taxon>
        <taxon>Candidatus Ryaniibacteriota</taxon>
    </lineage>
</organism>
<reference evidence="1 2" key="1">
    <citation type="journal article" date="2016" name="Nat. Commun.">
        <title>Thousands of microbial genomes shed light on interconnected biogeochemical processes in an aquifer system.</title>
        <authorList>
            <person name="Anantharaman K."/>
            <person name="Brown C.T."/>
            <person name="Hug L.A."/>
            <person name="Sharon I."/>
            <person name="Castelle C.J."/>
            <person name="Probst A.J."/>
            <person name="Thomas B.C."/>
            <person name="Singh A."/>
            <person name="Wilkins M.J."/>
            <person name="Karaoz U."/>
            <person name="Brodie E.L."/>
            <person name="Williams K.H."/>
            <person name="Hubbard S.S."/>
            <person name="Banfield J.F."/>
        </authorList>
    </citation>
    <scope>NUCLEOTIDE SEQUENCE [LARGE SCALE GENOMIC DNA]</scope>
</reference>
<evidence type="ECO:0000313" key="2">
    <source>
        <dbReference type="Proteomes" id="UP000176700"/>
    </source>
</evidence>
<comment type="caution">
    <text evidence="1">The sequence shown here is derived from an EMBL/GenBank/DDBJ whole genome shotgun (WGS) entry which is preliminary data.</text>
</comment>
<dbReference type="Proteomes" id="UP000176700">
    <property type="component" value="Unassembled WGS sequence"/>
</dbReference>
<proteinExistence type="predicted"/>
<sequence>MDSWIKNFSFLLSVKTWFEPIVFPGSLAVLKSRGEAAPNLWGTPRRRRRRNAFGLIQEYCTRQEIASFGSPPRFARRLIRIGFSGQKRIGDFERRKEKFLILNPTKL</sequence>
<dbReference type="EMBL" id="MHNI01000026">
    <property type="protein sequence ID" value="OGZ41736.1"/>
    <property type="molecule type" value="Genomic_DNA"/>
</dbReference>